<dbReference type="InterPro" id="IPR013986">
    <property type="entry name" value="DExx_box_DNA_helicase_dom_sf"/>
</dbReference>
<dbReference type="PATRIC" id="fig|718251.5.peg.758"/>
<feature type="domain" description="UvrD-like helicase ATP-binding" evidence="11">
    <location>
        <begin position="1"/>
        <end position="276"/>
    </location>
</feature>
<dbReference type="PANTHER" id="PTHR11070:SF3">
    <property type="entry name" value="DNA 3'-5' HELICASE"/>
    <property type="match status" value="1"/>
</dbReference>
<dbReference type="PROSITE" id="PS51198">
    <property type="entry name" value="UVRD_HELICASE_ATP_BIND"/>
    <property type="match status" value="1"/>
</dbReference>
<keyword evidence="5 10" id="KW-0067">ATP-binding</keyword>
<evidence type="ECO:0000256" key="1">
    <source>
        <dbReference type="ARBA" id="ARBA00009922"/>
    </source>
</evidence>
<dbReference type="HOGENOM" id="CLU_004585_6_5_6"/>
<accession>A0A0H3DQM9</accession>
<dbReference type="InterPro" id="IPR000212">
    <property type="entry name" value="DNA_helicase_UvrD/REP"/>
</dbReference>
<keyword evidence="4 10" id="KW-0347">Helicase</keyword>
<feature type="binding site" evidence="10">
    <location>
        <begin position="19"/>
        <end position="26"/>
    </location>
    <ligand>
        <name>ATP</name>
        <dbReference type="ChEBI" id="CHEBI:30616"/>
    </ligand>
</feature>
<dbReference type="InterPro" id="IPR014016">
    <property type="entry name" value="UvrD-like_ATP-bd"/>
</dbReference>
<dbReference type="InterPro" id="IPR027417">
    <property type="entry name" value="P-loop_NTPase"/>
</dbReference>
<proteinExistence type="inferred from homology"/>
<evidence type="ECO:0000256" key="9">
    <source>
        <dbReference type="ARBA" id="ARBA00048988"/>
    </source>
</evidence>
<dbReference type="GO" id="GO:0043138">
    <property type="term" value="F:3'-5' DNA helicase activity"/>
    <property type="evidence" value="ECO:0007669"/>
    <property type="project" value="UniProtKB-EC"/>
</dbReference>
<dbReference type="Pfam" id="PF13361">
    <property type="entry name" value="UvrD_C"/>
    <property type="match status" value="1"/>
</dbReference>
<evidence type="ECO:0000256" key="8">
    <source>
        <dbReference type="ARBA" id="ARBA00034808"/>
    </source>
</evidence>
<dbReference type="GO" id="GO:0016887">
    <property type="term" value="F:ATP hydrolysis activity"/>
    <property type="evidence" value="ECO:0007669"/>
    <property type="project" value="RHEA"/>
</dbReference>
<reference evidence="12 13" key="2">
    <citation type="journal article" date="2011" name="BMC Immunol.">
        <title>Comparison of static immersion and intravenous injection systems for exposure of zebrafish embryos to the natural pathogen Edwardsiella tarda.</title>
        <authorList>
            <person name="van Soest J.J."/>
            <person name="Stockhammer O.W."/>
            <person name="Ordas A."/>
            <person name="Bloemberg G.V."/>
            <person name="Spaink H.P."/>
            <person name="Meijer A.H."/>
        </authorList>
    </citation>
    <scope>NUCLEOTIDE SEQUENCE [LARGE SCALE GENOMIC DNA]</scope>
    <source>
        <strain evidence="12 13">FL6-60</strain>
    </source>
</reference>
<keyword evidence="13" id="KW-1185">Reference proteome</keyword>
<name>A0A0H3DQM9_EDWTF</name>
<evidence type="ECO:0000256" key="3">
    <source>
        <dbReference type="ARBA" id="ARBA00022801"/>
    </source>
</evidence>
<comment type="catalytic activity">
    <reaction evidence="7">
        <text>Couples ATP hydrolysis with the unwinding of duplex DNA by translocating in the 3'-5' direction.</text>
        <dbReference type="EC" id="5.6.2.4"/>
    </reaction>
</comment>
<evidence type="ECO:0000259" key="11">
    <source>
        <dbReference type="PROSITE" id="PS51198"/>
    </source>
</evidence>
<dbReference type="Proteomes" id="UP000002230">
    <property type="component" value="Chromosome"/>
</dbReference>
<dbReference type="GO" id="GO:0005829">
    <property type="term" value="C:cytosol"/>
    <property type="evidence" value="ECO:0007669"/>
    <property type="project" value="TreeGrafter"/>
</dbReference>
<sequence>MDNEKKELLKIKKNLFVSACPGAGKTKFLLAMLEDNIRYGSENKWHIVLTHTNAAADEINLRLDNQNVINDRIWCGTIHSFLLEWVVRRYAGAMVRTKNGFRLISEREHRDIIRKIEKDKFPNYKLKFKWDEYGGSQVEPFCLCNEPENILDVQKNEEMAREEYERYKMESRIIDFNDILTLSRDFLANNEKVSEYLSKLIGYIYLDESQDTSYIQLDALSSITKYNRTIMLVVGDNDQAIYQDLGVSIKNDVSIKKILKLNDLAVRQLTGCYRSTKSLVEYYKKYSYSKSDVQSIREEVGKFPVIRDTLQTELADRIINLIRKYNNLKGNVEGVAIIGPNKYYLNALINDLYDRSNEFVFDFYSTNPLYTLKDTVYYDLVRLTLLDVSVKNYRVRQALCTSIKDKIPEFDSLSCSDLKRTIKQFETKRTVFIFWLKDFYDFLFSNLPNSQKIISDYLICRSNISAFPVRADIVSIRKIINKEANVVKVTTIHGCKGEEYDYVISIGYHDQIVPHASVIEKGVEYSESVAKRLMFVAFSRAKNHMNIFIDDRKPVSPYFLGNS</sequence>
<dbReference type="EC" id="5.6.2.4" evidence="8"/>
<dbReference type="EMBL" id="CP002154">
    <property type="protein sequence ID" value="ADM40865.1"/>
    <property type="molecule type" value="Genomic_DNA"/>
</dbReference>
<evidence type="ECO:0000256" key="6">
    <source>
        <dbReference type="ARBA" id="ARBA00023235"/>
    </source>
</evidence>
<keyword evidence="6" id="KW-0413">Isomerase</keyword>
<protein>
    <recommendedName>
        <fullName evidence="8">DNA 3'-5' helicase</fullName>
        <ecNumber evidence="8">5.6.2.4</ecNumber>
    </recommendedName>
</protein>
<organism evidence="12 13">
    <name type="scientific">Edwardsiella tarda (strain FL6-60)</name>
    <dbReference type="NCBI Taxonomy" id="718251"/>
    <lineage>
        <taxon>Bacteria</taxon>
        <taxon>Pseudomonadati</taxon>
        <taxon>Pseudomonadota</taxon>
        <taxon>Gammaproteobacteria</taxon>
        <taxon>Enterobacterales</taxon>
        <taxon>Hafniaceae</taxon>
        <taxon>Edwardsiella</taxon>
    </lineage>
</organism>
<evidence type="ECO:0000313" key="13">
    <source>
        <dbReference type="Proteomes" id="UP000002230"/>
    </source>
</evidence>
<evidence type="ECO:0000256" key="4">
    <source>
        <dbReference type="ARBA" id="ARBA00022806"/>
    </source>
</evidence>
<evidence type="ECO:0000256" key="5">
    <source>
        <dbReference type="ARBA" id="ARBA00022840"/>
    </source>
</evidence>
<comment type="catalytic activity">
    <reaction evidence="9">
        <text>ATP + H2O = ADP + phosphate + H(+)</text>
        <dbReference type="Rhea" id="RHEA:13065"/>
        <dbReference type="ChEBI" id="CHEBI:15377"/>
        <dbReference type="ChEBI" id="CHEBI:15378"/>
        <dbReference type="ChEBI" id="CHEBI:30616"/>
        <dbReference type="ChEBI" id="CHEBI:43474"/>
        <dbReference type="ChEBI" id="CHEBI:456216"/>
        <dbReference type="EC" id="5.6.2.4"/>
    </reaction>
</comment>
<evidence type="ECO:0000256" key="7">
    <source>
        <dbReference type="ARBA" id="ARBA00034617"/>
    </source>
</evidence>
<dbReference type="InterPro" id="IPR014017">
    <property type="entry name" value="DNA_helicase_UvrD-like_C"/>
</dbReference>
<dbReference type="Gene3D" id="3.40.50.300">
    <property type="entry name" value="P-loop containing nucleotide triphosphate hydrolases"/>
    <property type="match status" value="2"/>
</dbReference>
<dbReference type="SUPFAM" id="SSF52540">
    <property type="entry name" value="P-loop containing nucleoside triphosphate hydrolases"/>
    <property type="match status" value="1"/>
</dbReference>
<evidence type="ECO:0000256" key="10">
    <source>
        <dbReference type="PROSITE-ProRule" id="PRU00560"/>
    </source>
</evidence>
<keyword evidence="2 10" id="KW-0547">Nucleotide-binding</keyword>
<dbReference type="PANTHER" id="PTHR11070">
    <property type="entry name" value="UVRD / RECB / PCRA DNA HELICASE FAMILY MEMBER"/>
    <property type="match status" value="1"/>
</dbReference>
<dbReference type="KEGG" id="etd:ETAF_0743"/>
<evidence type="ECO:0000256" key="2">
    <source>
        <dbReference type="ARBA" id="ARBA00022741"/>
    </source>
</evidence>
<dbReference type="GO" id="GO:0000725">
    <property type="term" value="P:recombinational repair"/>
    <property type="evidence" value="ECO:0007669"/>
    <property type="project" value="TreeGrafter"/>
</dbReference>
<dbReference type="AlphaFoldDB" id="A0A0H3DQM9"/>
<dbReference type="Pfam" id="PF00580">
    <property type="entry name" value="UvrD-helicase"/>
    <property type="match status" value="1"/>
</dbReference>
<evidence type="ECO:0000313" key="12">
    <source>
        <dbReference type="EMBL" id="ADM40865.1"/>
    </source>
</evidence>
<dbReference type="Gene3D" id="1.10.10.160">
    <property type="match status" value="1"/>
</dbReference>
<comment type="similarity">
    <text evidence="1">Belongs to the helicase family. UvrD subfamily.</text>
</comment>
<reference evidence="13" key="1">
    <citation type="submission" date="2010-08" db="EMBL/GenBank/DDBJ databases">
        <title>Genome comparisons of Edwardsiella bacteria analysed using deep sequencing technology.</title>
        <authorList>
            <person name="van Soest J.J."/>
            <person name="Henkel C.V."/>
            <person name="Jansen H.J."/>
            <person name="van den Hondel C.A.M.J.J."/>
            <person name="Bloemberg G.V."/>
            <person name="Meijer A.H."/>
            <person name="Spaink H.P."/>
        </authorList>
    </citation>
    <scope>NUCLEOTIDE SEQUENCE [LARGE SCALE GENOMIC DNA]</scope>
    <source>
        <strain evidence="13">FL6-60</strain>
    </source>
</reference>
<dbReference type="GO" id="GO:0005524">
    <property type="term" value="F:ATP binding"/>
    <property type="evidence" value="ECO:0007669"/>
    <property type="project" value="UniProtKB-UniRule"/>
</dbReference>
<keyword evidence="3 10" id="KW-0378">Hydrolase</keyword>
<dbReference type="GO" id="GO:0003677">
    <property type="term" value="F:DNA binding"/>
    <property type="evidence" value="ECO:0007669"/>
    <property type="project" value="InterPro"/>
</dbReference>
<gene>
    <name evidence="12" type="ordered locus">ETAF_0743</name>
</gene>